<evidence type="ECO:0000313" key="5">
    <source>
        <dbReference type="EMBL" id="MBO2989045.1"/>
    </source>
</evidence>
<dbReference type="InterPro" id="IPR036390">
    <property type="entry name" value="WH_DNA-bd_sf"/>
</dbReference>
<keyword evidence="6" id="KW-1185">Reference proteome</keyword>
<proteinExistence type="predicted"/>
<dbReference type="Pfam" id="PF07729">
    <property type="entry name" value="FCD"/>
    <property type="match status" value="1"/>
</dbReference>
<dbReference type="InterPro" id="IPR000524">
    <property type="entry name" value="Tscrpt_reg_HTH_GntR"/>
</dbReference>
<name>A0A939QB88_9MICO</name>
<dbReference type="SUPFAM" id="SSF46785">
    <property type="entry name" value="Winged helix' DNA-binding domain"/>
    <property type="match status" value="1"/>
</dbReference>
<dbReference type="EMBL" id="JAGFBF010000001">
    <property type="protein sequence ID" value="MBO2989045.1"/>
    <property type="molecule type" value="Genomic_DNA"/>
</dbReference>
<feature type="domain" description="HTH gntR-type" evidence="4">
    <location>
        <begin position="8"/>
        <end position="75"/>
    </location>
</feature>
<gene>
    <name evidence="5" type="ORF">J4H85_03400</name>
</gene>
<comment type="caution">
    <text evidence="5">The sequence shown here is derived from an EMBL/GenBank/DDBJ whole genome shotgun (WGS) entry which is preliminary data.</text>
</comment>
<dbReference type="GO" id="GO:0003677">
    <property type="term" value="F:DNA binding"/>
    <property type="evidence" value="ECO:0007669"/>
    <property type="project" value="UniProtKB-KW"/>
</dbReference>
<keyword evidence="3" id="KW-0804">Transcription</keyword>
<dbReference type="SUPFAM" id="SSF48008">
    <property type="entry name" value="GntR ligand-binding domain-like"/>
    <property type="match status" value="1"/>
</dbReference>
<dbReference type="Proteomes" id="UP000668403">
    <property type="component" value="Unassembled WGS sequence"/>
</dbReference>
<reference evidence="5" key="1">
    <citation type="submission" date="2021-03" db="EMBL/GenBank/DDBJ databases">
        <title>Leucobacter chromiisoli sp. nov., isolated from chromium-containing soil of chemical plant.</title>
        <authorList>
            <person name="Xu Z."/>
        </authorList>
    </citation>
    <scope>NUCLEOTIDE SEQUENCE</scope>
    <source>
        <strain evidence="5">K 70/01</strain>
    </source>
</reference>
<dbReference type="InterPro" id="IPR036388">
    <property type="entry name" value="WH-like_DNA-bd_sf"/>
</dbReference>
<dbReference type="PANTHER" id="PTHR43537">
    <property type="entry name" value="TRANSCRIPTIONAL REGULATOR, GNTR FAMILY"/>
    <property type="match status" value="1"/>
</dbReference>
<dbReference type="SMART" id="SM00895">
    <property type="entry name" value="FCD"/>
    <property type="match status" value="1"/>
</dbReference>
<dbReference type="InterPro" id="IPR011711">
    <property type="entry name" value="GntR_C"/>
</dbReference>
<dbReference type="CDD" id="cd07377">
    <property type="entry name" value="WHTH_GntR"/>
    <property type="match status" value="1"/>
</dbReference>
<evidence type="ECO:0000256" key="3">
    <source>
        <dbReference type="ARBA" id="ARBA00023163"/>
    </source>
</evidence>
<dbReference type="Gene3D" id="1.20.120.530">
    <property type="entry name" value="GntR ligand-binding domain-like"/>
    <property type="match status" value="1"/>
</dbReference>
<evidence type="ECO:0000313" key="6">
    <source>
        <dbReference type="Proteomes" id="UP000668403"/>
    </source>
</evidence>
<organism evidence="5 6">
    <name type="scientific">Leucobacter tardus</name>
    <dbReference type="NCBI Taxonomy" id="501483"/>
    <lineage>
        <taxon>Bacteria</taxon>
        <taxon>Bacillati</taxon>
        <taxon>Actinomycetota</taxon>
        <taxon>Actinomycetes</taxon>
        <taxon>Micrococcales</taxon>
        <taxon>Microbacteriaceae</taxon>
        <taxon>Leucobacter</taxon>
    </lineage>
</organism>
<dbReference type="PROSITE" id="PS50949">
    <property type="entry name" value="HTH_GNTR"/>
    <property type="match status" value="1"/>
</dbReference>
<evidence type="ECO:0000256" key="1">
    <source>
        <dbReference type="ARBA" id="ARBA00023015"/>
    </source>
</evidence>
<dbReference type="PANTHER" id="PTHR43537:SF24">
    <property type="entry name" value="GLUCONATE OPERON TRANSCRIPTIONAL REPRESSOR"/>
    <property type="match status" value="1"/>
</dbReference>
<dbReference type="RefSeq" id="WP_208236868.1">
    <property type="nucleotide sequence ID" value="NZ_BAAAQU010000001.1"/>
</dbReference>
<dbReference type="SMART" id="SM00345">
    <property type="entry name" value="HTH_GNTR"/>
    <property type="match status" value="1"/>
</dbReference>
<dbReference type="AlphaFoldDB" id="A0A939QB88"/>
<evidence type="ECO:0000256" key="2">
    <source>
        <dbReference type="ARBA" id="ARBA00023125"/>
    </source>
</evidence>
<dbReference type="Pfam" id="PF00392">
    <property type="entry name" value="GntR"/>
    <property type="match status" value="1"/>
</dbReference>
<evidence type="ECO:0000259" key="4">
    <source>
        <dbReference type="PROSITE" id="PS50949"/>
    </source>
</evidence>
<keyword evidence="1" id="KW-0805">Transcription regulation</keyword>
<dbReference type="InterPro" id="IPR008920">
    <property type="entry name" value="TF_FadR/GntR_C"/>
</dbReference>
<protein>
    <submittedName>
        <fullName evidence="5">GntR family transcriptional regulator</fullName>
    </submittedName>
</protein>
<accession>A0A939QB88</accession>
<keyword evidence="2" id="KW-0238">DNA-binding</keyword>
<dbReference type="Gene3D" id="1.10.10.10">
    <property type="entry name" value="Winged helix-like DNA-binding domain superfamily/Winged helix DNA-binding domain"/>
    <property type="match status" value="1"/>
</dbReference>
<dbReference type="GO" id="GO:0003700">
    <property type="term" value="F:DNA-binding transcription factor activity"/>
    <property type="evidence" value="ECO:0007669"/>
    <property type="project" value="InterPro"/>
</dbReference>
<sequence length="216" mass="23680">MSEQSTVRANSESVAHHVRQAILNGEFVPRQRLIEADLSTEFDATRASVRHALMTLEGEGLIERMPNRGARVRAISPNEAIEIVEVRVGLEVLVARRAAERIDADRSTALADLRDGMRTAVESGDLVRYAALNQEMDAVLREISDHGVANQLLERLRAQAARHQFRLAFDPQRASASVEEHAAIVDAVIARDPDAAATATETHLAAIIQAISRTHT</sequence>